<keyword evidence="2" id="KW-1185">Reference proteome</keyword>
<evidence type="ECO:0008006" key="3">
    <source>
        <dbReference type="Google" id="ProtNLM"/>
    </source>
</evidence>
<dbReference type="EMBL" id="AP025516">
    <property type="protein sequence ID" value="BDD86524.1"/>
    <property type="molecule type" value="Genomic_DNA"/>
</dbReference>
<sequence length="110" mass="12332">MIRTALKKRAAGTIFTLLLATITFAWNPGIIEAKKSEDEQHRTEYRGIIEKRPDSTLHGEWIIGNRLFTTSPTTEFDQDEGPLAIGTCAEVDLRNGSVHEIDSEPMSDCR</sequence>
<accession>A0ABM7W6K5</accession>
<evidence type="ECO:0000313" key="2">
    <source>
        <dbReference type="Proteomes" id="UP000830055"/>
    </source>
</evidence>
<proteinExistence type="predicted"/>
<reference evidence="1 2" key="1">
    <citation type="submission" date="2022-01" db="EMBL/GenBank/DDBJ databases">
        <title>Desulfofustis limnae sp. nov., a novel mesophilic sulfate-reducing bacterium isolated from marsh soil.</title>
        <authorList>
            <person name="Watanabe M."/>
            <person name="Takahashi A."/>
            <person name="Kojima H."/>
            <person name="Fukui M."/>
        </authorList>
    </citation>
    <scope>NUCLEOTIDE SEQUENCE [LARGE SCALE GENOMIC DNA]</scope>
    <source>
        <strain evidence="1 2">PPLL</strain>
    </source>
</reference>
<organism evidence="1 2">
    <name type="scientific">Desulfofustis limnaeus</name>
    <dbReference type="NCBI Taxonomy" id="2740163"/>
    <lineage>
        <taxon>Bacteria</taxon>
        <taxon>Pseudomonadati</taxon>
        <taxon>Thermodesulfobacteriota</taxon>
        <taxon>Desulfobulbia</taxon>
        <taxon>Desulfobulbales</taxon>
        <taxon>Desulfocapsaceae</taxon>
        <taxon>Desulfofustis</taxon>
    </lineage>
</organism>
<dbReference type="Proteomes" id="UP000830055">
    <property type="component" value="Chromosome"/>
</dbReference>
<protein>
    <recommendedName>
        <fullName evidence="3">DUF5666 domain-containing protein</fullName>
    </recommendedName>
</protein>
<name>A0ABM7W6K5_9BACT</name>
<gene>
    <name evidence="1" type="ORF">DPPLL_08890</name>
</gene>
<dbReference type="RefSeq" id="WP_284153609.1">
    <property type="nucleotide sequence ID" value="NZ_AP025516.1"/>
</dbReference>
<evidence type="ECO:0000313" key="1">
    <source>
        <dbReference type="EMBL" id="BDD86524.1"/>
    </source>
</evidence>